<keyword evidence="10" id="KW-0812">Transmembrane</keyword>
<dbReference type="PANTHER" id="PTHR43289">
    <property type="entry name" value="MITOGEN-ACTIVATED PROTEIN KINASE KINASE KINASE 20-RELATED"/>
    <property type="match status" value="1"/>
</dbReference>
<evidence type="ECO:0000256" key="10">
    <source>
        <dbReference type="SAM" id="Phobius"/>
    </source>
</evidence>
<evidence type="ECO:0000256" key="7">
    <source>
        <dbReference type="ARBA" id="ARBA00047899"/>
    </source>
</evidence>
<keyword evidence="10" id="KW-1133">Transmembrane helix</keyword>
<dbReference type="GO" id="GO:0004674">
    <property type="term" value="F:protein serine/threonine kinase activity"/>
    <property type="evidence" value="ECO:0007669"/>
    <property type="project" value="UniProtKB-KW"/>
</dbReference>
<evidence type="ECO:0000256" key="8">
    <source>
        <dbReference type="ARBA" id="ARBA00048679"/>
    </source>
</evidence>
<dbReference type="PANTHER" id="PTHR43289:SF6">
    <property type="entry name" value="SERINE_THREONINE-PROTEIN KINASE NEKL-3"/>
    <property type="match status" value="1"/>
</dbReference>
<evidence type="ECO:0000256" key="5">
    <source>
        <dbReference type="ARBA" id="ARBA00022777"/>
    </source>
</evidence>
<dbReference type="RefSeq" id="WP_135358701.1">
    <property type="nucleotide sequence ID" value="NZ_RWJZ01000001.1"/>
</dbReference>
<keyword evidence="5" id="KW-0418">Kinase</keyword>
<dbReference type="GO" id="GO:0005524">
    <property type="term" value="F:ATP binding"/>
    <property type="evidence" value="ECO:0007669"/>
    <property type="project" value="UniProtKB-KW"/>
</dbReference>
<evidence type="ECO:0000313" key="12">
    <source>
        <dbReference type="Proteomes" id="UP000297792"/>
    </source>
</evidence>
<dbReference type="InterPro" id="IPR007110">
    <property type="entry name" value="Ig-like_dom"/>
</dbReference>
<keyword evidence="12" id="KW-1185">Reference proteome</keyword>
<accession>A0A4Z0HWW4</accession>
<feature type="region of interest" description="Disordered" evidence="9">
    <location>
        <begin position="412"/>
        <end position="431"/>
    </location>
</feature>
<dbReference type="InterPro" id="IPR011009">
    <property type="entry name" value="Kinase-like_dom_sf"/>
</dbReference>
<dbReference type="AlphaFoldDB" id="A0A4Z0HWW4"/>
<dbReference type="Pfam" id="PF00069">
    <property type="entry name" value="Pkinase"/>
    <property type="match status" value="1"/>
</dbReference>
<dbReference type="InterPro" id="IPR018929">
    <property type="entry name" value="DUF2510"/>
</dbReference>
<feature type="region of interest" description="Disordered" evidence="9">
    <location>
        <begin position="295"/>
        <end position="323"/>
    </location>
</feature>
<keyword evidence="4" id="KW-0547">Nucleotide-binding</keyword>
<sequence length="539" mass="56985">MPLGVGQEFAGYTVVRRLGAGGMGEVYLAQHPRLPRRDALKLLNADISADPTFRERFLREANLASTLWHPHVVGVLDRGEHDGKLWIAMDFVDGEDAASLLARRYPAGMPADLVSAIVTAVASALDHAHKRGLLHRDVKPANILLTADDNDDGQQRILLTDFGIARTIDDPGGLTETNMTVGTVDYTAPEQLMGNDLDGRTDQYALAATAFHLLTGAPPFRDPNPTVVISRHLNNPAPALSGMHPDLAGLDEVLATGLAKDPDKRYSSCSTFARALAAAKPTVGSEKTRLAPTMLAPTPKKPAKRVDTKVETTPPSLLAPGWYPDPSGRQGTLYWDGQQWRTASIPESVPAASTSAQSSRWSTPVVAVLGLLAIVVVGGAFALVSTVTNQRGETAQTAPAPVTVTSRVPTEPVAAEPATTTTPAAPPTNSTTTIVVTPAPTATQSALPAPGFRNGLVVGTCDEGGSCGVKQRIAPYTDSERLYPNDLKDGTAVTVVCQTTGDLRSNAGQGSSYVWYRLYNGAYINAVYVSLQEGVTPSC</sequence>
<keyword evidence="10" id="KW-0472">Membrane</keyword>
<dbReference type="PROSITE" id="PS00108">
    <property type="entry name" value="PROTEIN_KINASE_ST"/>
    <property type="match status" value="1"/>
</dbReference>
<evidence type="ECO:0000256" key="2">
    <source>
        <dbReference type="ARBA" id="ARBA00022527"/>
    </source>
</evidence>
<organism evidence="11 12">
    <name type="scientific">Mycolicibacterium peregrinum</name>
    <name type="common">Mycobacterium peregrinum</name>
    <dbReference type="NCBI Taxonomy" id="43304"/>
    <lineage>
        <taxon>Bacteria</taxon>
        <taxon>Bacillati</taxon>
        <taxon>Actinomycetota</taxon>
        <taxon>Actinomycetes</taxon>
        <taxon>Mycobacteriales</taxon>
        <taxon>Mycobacteriaceae</taxon>
        <taxon>Mycolicibacterium</taxon>
    </lineage>
</organism>
<dbReference type="Gene3D" id="1.10.510.10">
    <property type="entry name" value="Transferase(Phosphotransferase) domain 1"/>
    <property type="match status" value="1"/>
</dbReference>
<keyword evidence="6" id="KW-0067">ATP-binding</keyword>
<protein>
    <recommendedName>
        <fullName evidence="1">non-specific serine/threonine protein kinase</fullName>
        <ecNumber evidence="1">2.7.11.1</ecNumber>
    </recommendedName>
</protein>
<dbReference type="FunFam" id="3.30.200.20:FF:000035">
    <property type="entry name" value="Serine/threonine protein kinase Stk1"/>
    <property type="match status" value="1"/>
</dbReference>
<dbReference type="Gene3D" id="3.30.200.20">
    <property type="entry name" value="Phosphorylase Kinase, domain 1"/>
    <property type="match status" value="1"/>
</dbReference>
<dbReference type="Proteomes" id="UP000297792">
    <property type="component" value="Unassembled WGS sequence"/>
</dbReference>
<comment type="catalytic activity">
    <reaction evidence="8">
        <text>L-seryl-[protein] + ATP = O-phospho-L-seryl-[protein] + ADP + H(+)</text>
        <dbReference type="Rhea" id="RHEA:17989"/>
        <dbReference type="Rhea" id="RHEA-COMP:9863"/>
        <dbReference type="Rhea" id="RHEA-COMP:11604"/>
        <dbReference type="ChEBI" id="CHEBI:15378"/>
        <dbReference type="ChEBI" id="CHEBI:29999"/>
        <dbReference type="ChEBI" id="CHEBI:30616"/>
        <dbReference type="ChEBI" id="CHEBI:83421"/>
        <dbReference type="ChEBI" id="CHEBI:456216"/>
        <dbReference type="EC" id="2.7.11.1"/>
    </reaction>
</comment>
<comment type="caution">
    <text evidence="11">The sequence shown here is derived from an EMBL/GenBank/DDBJ whole genome shotgun (WGS) entry which is preliminary data.</text>
</comment>
<keyword evidence="2" id="KW-0723">Serine/threonine-protein kinase</keyword>
<evidence type="ECO:0000256" key="6">
    <source>
        <dbReference type="ARBA" id="ARBA00022840"/>
    </source>
</evidence>
<reference evidence="11 12" key="1">
    <citation type="submission" date="2018-12" db="EMBL/GenBank/DDBJ databases">
        <title>Draft genome sequences of Mycolicibacterium peregrinum isolated from a pig with lymphadenitis and from soil on the same Japanese pig farm.</title>
        <authorList>
            <person name="Komatsu T."/>
            <person name="Ohya K."/>
            <person name="Sawai K."/>
            <person name="Odoi J.O."/>
            <person name="Otsu K."/>
            <person name="Ota A."/>
            <person name="Ito T."/>
            <person name="Kawai M."/>
            <person name="Maruyama F."/>
        </authorList>
    </citation>
    <scope>NUCLEOTIDE SEQUENCE [LARGE SCALE GENOMIC DNA]</scope>
    <source>
        <strain evidence="11 12">138</strain>
    </source>
</reference>
<dbReference type="SUPFAM" id="SSF56112">
    <property type="entry name" value="Protein kinase-like (PK-like)"/>
    <property type="match status" value="1"/>
</dbReference>
<comment type="catalytic activity">
    <reaction evidence="7">
        <text>L-threonyl-[protein] + ATP = O-phospho-L-threonyl-[protein] + ADP + H(+)</text>
        <dbReference type="Rhea" id="RHEA:46608"/>
        <dbReference type="Rhea" id="RHEA-COMP:11060"/>
        <dbReference type="Rhea" id="RHEA-COMP:11605"/>
        <dbReference type="ChEBI" id="CHEBI:15378"/>
        <dbReference type="ChEBI" id="CHEBI:30013"/>
        <dbReference type="ChEBI" id="CHEBI:30616"/>
        <dbReference type="ChEBI" id="CHEBI:61977"/>
        <dbReference type="ChEBI" id="CHEBI:456216"/>
        <dbReference type="EC" id="2.7.11.1"/>
    </reaction>
</comment>
<dbReference type="GO" id="GO:0080090">
    <property type="term" value="P:regulation of primary metabolic process"/>
    <property type="evidence" value="ECO:0007669"/>
    <property type="project" value="UniProtKB-ARBA"/>
</dbReference>
<dbReference type="PROSITE" id="PS50835">
    <property type="entry name" value="IG_LIKE"/>
    <property type="match status" value="1"/>
</dbReference>
<dbReference type="CDD" id="cd14014">
    <property type="entry name" value="STKc_PknB_like"/>
    <property type="match status" value="1"/>
</dbReference>
<dbReference type="Pfam" id="PF10708">
    <property type="entry name" value="DUF2510"/>
    <property type="match status" value="1"/>
</dbReference>
<gene>
    <name evidence="11" type="ORF">EJD98_00015</name>
</gene>
<name>A0A4Z0HWW4_MYCPR</name>
<evidence type="ECO:0000313" key="11">
    <source>
        <dbReference type="EMBL" id="TGB47364.1"/>
    </source>
</evidence>
<feature type="transmembrane region" description="Helical" evidence="10">
    <location>
        <begin position="361"/>
        <end position="384"/>
    </location>
</feature>
<evidence type="ECO:0000256" key="9">
    <source>
        <dbReference type="SAM" id="MobiDB-lite"/>
    </source>
</evidence>
<keyword evidence="3" id="KW-0808">Transferase</keyword>
<dbReference type="InterPro" id="IPR000719">
    <property type="entry name" value="Prot_kinase_dom"/>
</dbReference>
<proteinExistence type="predicted"/>
<evidence type="ECO:0000256" key="3">
    <source>
        <dbReference type="ARBA" id="ARBA00022679"/>
    </source>
</evidence>
<evidence type="ECO:0000256" key="4">
    <source>
        <dbReference type="ARBA" id="ARBA00022741"/>
    </source>
</evidence>
<dbReference type="EC" id="2.7.11.1" evidence="1"/>
<dbReference type="SMART" id="SM00220">
    <property type="entry name" value="S_TKc"/>
    <property type="match status" value="1"/>
</dbReference>
<dbReference type="EMBL" id="RWKA01000001">
    <property type="protein sequence ID" value="TGB47364.1"/>
    <property type="molecule type" value="Genomic_DNA"/>
</dbReference>
<evidence type="ECO:0000256" key="1">
    <source>
        <dbReference type="ARBA" id="ARBA00012513"/>
    </source>
</evidence>
<dbReference type="InterPro" id="IPR008271">
    <property type="entry name" value="Ser/Thr_kinase_AS"/>
</dbReference>
<dbReference type="PROSITE" id="PS50011">
    <property type="entry name" value="PROTEIN_KINASE_DOM"/>
    <property type="match status" value="1"/>
</dbReference>